<evidence type="ECO:0008006" key="12">
    <source>
        <dbReference type="Google" id="ProtNLM"/>
    </source>
</evidence>
<dbReference type="PROSITE" id="PS00455">
    <property type="entry name" value="AMP_BINDING"/>
    <property type="match status" value="1"/>
</dbReference>
<dbReference type="InterPro" id="IPR045851">
    <property type="entry name" value="AMP-bd_C_sf"/>
</dbReference>
<dbReference type="Pfam" id="PF00501">
    <property type="entry name" value="AMP-binding"/>
    <property type="match status" value="1"/>
</dbReference>
<protein>
    <recommendedName>
        <fullName evidence="12">4-coumarate--CoA ligase</fullName>
    </recommendedName>
</protein>
<dbReference type="FunFam" id="3.40.50.12780:FF:000003">
    <property type="entry name" value="Long-chain-fatty-acid--CoA ligase FadD"/>
    <property type="match status" value="1"/>
</dbReference>
<comment type="subcellular location">
    <subcellularLocation>
        <location evidence="1">Cytoplasm</location>
        <location evidence="1">Cytosol</location>
    </subcellularLocation>
</comment>
<dbReference type="InterPro" id="IPR000873">
    <property type="entry name" value="AMP-dep_synth/lig_dom"/>
</dbReference>
<dbReference type="PANTHER" id="PTHR43859:SF4">
    <property type="entry name" value="BUTANOATE--COA LIGASE AAE1-RELATED"/>
    <property type="match status" value="1"/>
</dbReference>
<dbReference type="Proteomes" id="UP001497516">
    <property type="component" value="Chromosome 4"/>
</dbReference>
<gene>
    <name evidence="10" type="ORF">LTRI10_LOCUS24947</name>
</gene>
<sequence length="552" mass="60025">MEGTKKCSANYVPLSPITFLDRSAVVYADRPSIVHGAVTYTWRQTRQRCVQLASSLASLGVSRGDVVAALAPNIPAMYELHFAVPMAGAVLCSLNTRHDSAMVSVLLKHSGSKLIFVDHQFLLVAQGALQILSKTSTKLPRLVVIAESGDQIASPDSYESLLATGDPDFEIIRPNDEWEPIALNYTSGTTSSPKGVVYSHRGAYLNSLAAALLSEMHSMPVYLWCVPMFHCNGWCFTWAVAAMGGTNICLRNVAAAGIFDSIARYNVTHMGGAPTVLNMIINAPDNEKKPLPGKVGVMTGGAPPPPQVLFKMEELGFDVTHSYGLTETYGPGTICTWKPEWSSLPREEQAKIRSRQGVQHLGMEEIDVKDPVTLKSVAADAKTMGEVMFRGNTVMNGYFKNQEATDEAFKGGWLRSGDLGVKHPDGYIELKDRSKDIIISGGENISTIEVESVLFSHPAVLEAAVVGRPDEHWGETVCAFVKVKEGVGSSSSLSSVEVIQYCRDRLPHYMAPRSVVFLDDLPKTSTGKVQKFVLREKAKGMGSLSKQRNSKL</sequence>
<dbReference type="Gene3D" id="3.30.300.30">
    <property type="match status" value="1"/>
</dbReference>
<evidence type="ECO:0000256" key="7">
    <source>
        <dbReference type="ARBA" id="ARBA00023098"/>
    </source>
</evidence>
<evidence type="ECO:0000313" key="10">
    <source>
        <dbReference type="EMBL" id="CAL1383686.1"/>
    </source>
</evidence>
<comment type="similarity">
    <text evidence="2">Belongs to the ATP-dependent AMP-binding enzyme family.</text>
</comment>
<keyword evidence="4" id="KW-0547">Nucleotide-binding</keyword>
<evidence type="ECO:0000256" key="1">
    <source>
        <dbReference type="ARBA" id="ARBA00004514"/>
    </source>
</evidence>
<reference evidence="10 11" key="1">
    <citation type="submission" date="2024-04" db="EMBL/GenBank/DDBJ databases">
        <authorList>
            <person name="Fracassetti M."/>
        </authorList>
    </citation>
    <scope>NUCLEOTIDE SEQUENCE [LARGE SCALE GENOMIC DNA]</scope>
</reference>
<organism evidence="10 11">
    <name type="scientific">Linum trigynum</name>
    <dbReference type="NCBI Taxonomy" id="586398"/>
    <lineage>
        <taxon>Eukaryota</taxon>
        <taxon>Viridiplantae</taxon>
        <taxon>Streptophyta</taxon>
        <taxon>Embryophyta</taxon>
        <taxon>Tracheophyta</taxon>
        <taxon>Spermatophyta</taxon>
        <taxon>Magnoliopsida</taxon>
        <taxon>eudicotyledons</taxon>
        <taxon>Gunneridae</taxon>
        <taxon>Pentapetalae</taxon>
        <taxon>rosids</taxon>
        <taxon>fabids</taxon>
        <taxon>Malpighiales</taxon>
        <taxon>Linaceae</taxon>
        <taxon>Linum</taxon>
    </lineage>
</organism>
<evidence type="ECO:0000256" key="4">
    <source>
        <dbReference type="ARBA" id="ARBA00022741"/>
    </source>
</evidence>
<dbReference type="EMBL" id="OZ034817">
    <property type="protein sequence ID" value="CAL1383686.1"/>
    <property type="molecule type" value="Genomic_DNA"/>
</dbReference>
<accession>A0AAV2ECJ0</accession>
<dbReference type="CDD" id="cd12118">
    <property type="entry name" value="ttLC_FACS_AEE21_like"/>
    <property type="match status" value="1"/>
</dbReference>
<dbReference type="AlphaFoldDB" id="A0AAV2ECJ0"/>
<evidence type="ECO:0000256" key="5">
    <source>
        <dbReference type="ARBA" id="ARBA00022832"/>
    </source>
</evidence>
<evidence type="ECO:0000313" key="11">
    <source>
        <dbReference type="Proteomes" id="UP001497516"/>
    </source>
</evidence>
<dbReference type="InterPro" id="IPR042099">
    <property type="entry name" value="ANL_N_sf"/>
</dbReference>
<evidence type="ECO:0000259" key="9">
    <source>
        <dbReference type="Pfam" id="PF13193"/>
    </source>
</evidence>
<feature type="domain" description="AMP-binding enzyme C-terminal" evidence="9">
    <location>
        <begin position="449"/>
        <end position="528"/>
    </location>
</feature>
<dbReference type="GO" id="GO:0050218">
    <property type="term" value="F:propionate-CoA ligase activity"/>
    <property type="evidence" value="ECO:0007669"/>
    <property type="project" value="UniProtKB-ARBA"/>
</dbReference>
<dbReference type="PANTHER" id="PTHR43859">
    <property type="entry name" value="ACYL-ACTIVATING ENZYME"/>
    <property type="match status" value="1"/>
</dbReference>
<dbReference type="GO" id="GO:0006631">
    <property type="term" value="P:fatty acid metabolic process"/>
    <property type="evidence" value="ECO:0007669"/>
    <property type="project" value="UniProtKB-KW"/>
</dbReference>
<dbReference type="GO" id="GO:0005524">
    <property type="term" value="F:ATP binding"/>
    <property type="evidence" value="ECO:0007669"/>
    <property type="project" value="UniProtKB-KW"/>
</dbReference>
<keyword evidence="7" id="KW-0443">Lipid metabolism</keyword>
<feature type="domain" description="AMP-dependent synthetase/ligase" evidence="8">
    <location>
        <begin position="21"/>
        <end position="399"/>
    </location>
</feature>
<dbReference type="InterPro" id="IPR025110">
    <property type="entry name" value="AMP-bd_C"/>
</dbReference>
<keyword evidence="3" id="KW-0436">Ligase</keyword>
<keyword evidence="11" id="KW-1185">Reference proteome</keyword>
<dbReference type="GO" id="GO:0043759">
    <property type="term" value="F:2-methylbutanoate-CoA ligase activity"/>
    <property type="evidence" value="ECO:0007669"/>
    <property type="project" value="UniProtKB-ARBA"/>
</dbReference>
<keyword evidence="5" id="KW-0276">Fatty acid metabolism</keyword>
<dbReference type="Gene3D" id="3.40.50.12780">
    <property type="entry name" value="N-terminal domain of ligase-like"/>
    <property type="match status" value="1"/>
</dbReference>
<evidence type="ECO:0000256" key="6">
    <source>
        <dbReference type="ARBA" id="ARBA00022840"/>
    </source>
</evidence>
<dbReference type="GO" id="GO:0031956">
    <property type="term" value="F:medium-chain fatty acid-CoA ligase activity"/>
    <property type="evidence" value="ECO:0007669"/>
    <property type="project" value="UniProtKB-ARBA"/>
</dbReference>
<dbReference type="GO" id="GO:0005829">
    <property type="term" value="C:cytosol"/>
    <property type="evidence" value="ECO:0007669"/>
    <property type="project" value="UniProtKB-SubCell"/>
</dbReference>
<keyword evidence="6" id="KW-0067">ATP-binding</keyword>
<dbReference type="NCBIfam" id="NF006020">
    <property type="entry name" value="PRK08162.1"/>
    <property type="match status" value="1"/>
</dbReference>
<dbReference type="Pfam" id="PF13193">
    <property type="entry name" value="AMP-binding_C"/>
    <property type="match status" value="1"/>
</dbReference>
<dbReference type="InterPro" id="IPR020845">
    <property type="entry name" value="AMP-binding_CS"/>
</dbReference>
<evidence type="ECO:0000259" key="8">
    <source>
        <dbReference type="Pfam" id="PF00501"/>
    </source>
</evidence>
<dbReference type="FunFam" id="3.30.300.30:FF:000008">
    <property type="entry name" value="2,3-dihydroxybenzoate-AMP ligase"/>
    <property type="match status" value="1"/>
</dbReference>
<name>A0AAV2ECJ0_9ROSI</name>
<evidence type="ECO:0000256" key="3">
    <source>
        <dbReference type="ARBA" id="ARBA00022598"/>
    </source>
</evidence>
<dbReference type="SUPFAM" id="SSF56801">
    <property type="entry name" value="Acetyl-CoA synthetase-like"/>
    <property type="match status" value="1"/>
</dbReference>
<evidence type="ECO:0000256" key="2">
    <source>
        <dbReference type="ARBA" id="ARBA00006432"/>
    </source>
</evidence>
<proteinExistence type="inferred from homology"/>